<dbReference type="HOGENOM" id="CLU_2835322_0_0_1"/>
<keyword evidence="2" id="KW-1185">Reference proteome</keyword>
<dbReference type="Proteomes" id="UP000026960">
    <property type="component" value="Chromosome 1"/>
</dbReference>
<dbReference type="Gramene" id="OBART01G35820.5">
    <property type="protein sequence ID" value="OBART01G35820.5"/>
    <property type="gene ID" value="OBART01G35820"/>
</dbReference>
<sequence length="66" mass="7517">MVVVEERRSTTRSRMVTVTRWLHCQAVAVERMSATRIFAPVCKPAPRSLPGYGDWFVDSYEVVAES</sequence>
<dbReference type="AlphaFoldDB" id="A0A0D3EVS0"/>
<organism evidence="1">
    <name type="scientific">Oryza barthii</name>
    <dbReference type="NCBI Taxonomy" id="65489"/>
    <lineage>
        <taxon>Eukaryota</taxon>
        <taxon>Viridiplantae</taxon>
        <taxon>Streptophyta</taxon>
        <taxon>Embryophyta</taxon>
        <taxon>Tracheophyta</taxon>
        <taxon>Spermatophyta</taxon>
        <taxon>Magnoliopsida</taxon>
        <taxon>Liliopsida</taxon>
        <taxon>Poales</taxon>
        <taxon>Poaceae</taxon>
        <taxon>BOP clade</taxon>
        <taxon>Oryzoideae</taxon>
        <taxon>Oryzeae</taxon>
        <taxon>Oryzinae</taxon>
        <taxon>Oryza</taxon>
    </lineage>
</organism>
<accession>A0A0D3EVS0</accession>
<evidence type="ECO:0000313" key="2">
    <source>
        <dbReference type="Proteomes" id="UP000026960"/>
    </source>
</evidence>
<dbReference type="EnsemblPlants" id="OBART01G35820.5">
    <property type="protein sequence ID" value="OBART01G35820.5"/>
    <property type="gene ID" value="OBART01G35820"/>
</dbReference>
<protein>
    <submittedName>
        <fullName evidence="1">Exocyst subunit Exo70 family protein</fullName>
    </submittedName>
</protein>
<name>A0A0D3EVS0_9ORYZ</name>
<proteinExistence type="predicted"/>
<reference evidence="1" key="1">
    <citation type="journal article" date="2009" name="Rice">
        <title>De Novo Next Generation Sequencing of Plant Genomes.</title>
        <authorList>
            <person name="Rounsley S."/>
            <person name="Marri P.R."/>
            <person name="Yu Y."/>
            <person name="He R."/>
            <person name="Sisneros N."/>
            <person name="Goicoechea J.L."/>
            <person name="Lee S.J."/>
            <person name="Angelova A."/>
            <person name="Kudrna D."/>
            <person name="Luo M."/>
            <person name="Affourtit J."/>
            <person name="Desany B."/>
            <person name="Knight J."/>
            <person name="Niazi F."/>
            <person name="Egholm M."/>
            <person name="Wing R.A."/>
        </authorList>
    </citation>
    <scope>NUCLEOTIDE SEQUENCE [LARGE SCALE GENOMIC DNA]</scope>
    <source>
        <strain evidence="1">cv. IRGC 105608</strain>
    </source>
</reference>
<evidence type="ECO:0000313" key="1">
    <source>
        <dbReference type="EnsemblPlants" id="OBART01G35820.5"/>
    </source>
</evidence>
<reference evidence="1" key="2">
    <citation type="submission" date="2015-03" db="UniProtKB">
        <authorList>
            <consortium name="EnsemblPlants"/>
        </authorList>
    </citation>
    <scope>IDENTIFICATION</scope>
</reference>